<keyword evidence="2" id="KW-1185">Reference proteome</keyword>
<accession>A0A229SLE2</accession>
<dbReference type="EMBL" id="NMUL01000079">
    <property type="protein sequence ID" value="OXM59564.1"/>
    <property type="molecule type" value="Genomic_DNA"/>
</dbReference>
<gene>
    <name evidence="1" type="ORF">CF165_47025</name>
</gene>
<evidence type="ECO:0000313" key="1">
    <source>
        <dbReference type="EMBL" id="OXM59564.1"/>
    </source>
</evidence>
<sequence>MCTMNGNHQDAPRTTVPTLAPVNITTITAEEIDRWLCECGNTPHGDGFDFVDRHGNSVDPTPEQWPEPLYMCNNCGLVMDAATVDITAHTVAVIGRIAR</sequence>
<protein>
    <submittedName>
        <fullName evidence="1">Uncharacterized protein</fullName>
    </submittedName>
</protein>
<evidence type="ECO:0000313" key="2">
    <source>
        <dbReference type="Proteomes" id="UP000215199"/>
    </source>
</evidence>
<comment type="caution">
    <text evidence="1">The sequence shown here is derived from an EMBL/GenBank/DDBJ whole genome shotgun (WGS) entry which is preliminary data.</text>
</comment>
<proteinExistence type="predicted"/>
<dbReference type="Proteomes" id="UP000215199">
    <property type="component" value="Unassembled WGS sequence"/>
</dbReference>
<dbReference type="AlphaFoldDB" id="A0A229SLE2"/>
<name>A0A229SLE2_9PSEU</name>
<organism evidence="1 2">
    <name type="scientific">Amycolatopsis vastitatis</name>
    <dbReference type="NCBI Taxonomy" id="1905142"/>
    <lineage>
        <taxon>Bacteria</taxon>
        <taxon>Bacillati</taxon>
        <taxon>Actinomycetota</taxon>
        <taxon>Actinomycetes</taxon>
        <taxon>Pseudonocardiales</taxon>
        <taxon>Pseudonocardiaceae</taxon>
        <taxon>Amycolatopsis</taxon>
    </lineage>
</organism>
<reference evidence="2" key="1">
    <citation type="submission" date="2017-07" db="EMBL/GenBank/DDBJ databases">
        <title>Comparative genome mining reveals phylogenetic distribution patterns of secondary metabolites in Amycolatopsis.</title>
        <authorList>
            <person name="Adamek M."/>
            <person name="Alanjary M."/>
            <person name="Sales-Ortells H."/>
            <person name="Goodfellow M."/>
            <person name="Bull A.T."/>
            <person name="Kalinowski J."/>
            <person name="Ziemert N."/>
        </authorList>
    </citation>
    <scope>NUCLEOTIDE SEQUENCE [LARGE SCALE GENOMIC DNA]</scope>
    <source>
        <strain evidence="2">H5</strain>
    </source>
</reference>